<name>A0A485CEY7_KLUCR</name>
<evidence type="ECO:0000313" key="2">
    <source>
        <dbReference type="Proteomes" id="UP000401081"/>
    </source>
</evidence>
<dbReference type="Proteomes" id="UP000401081">
    <property type="component" value="Unassembled WGS sequence"/>
</dbReference>
<sequence length="96" mass="10865">MVAGHSHEAYLKTMKYLLLILALLSAPVWALDFTSTILRLNCPSRGLVEITLHVYGHVSELWNGHYEVGAGHRTHNEVDLVKFTNGDQFIHKPSQR</sequence>
<reference evidence="1 2" key="1">
    <citation type="submission" date="2019-03" db="EMBL/GenBank/DDBJ databases">
        <authorList>
            <consortium name="Pathogen Informatics"/>
        </authorList>
    </citation>
    <scope>NUCLEOTIDE SEQUENCE [LARGE SCALE GENOMIC DNA]</scope>
    <source>
        <strain evidence="1 2">NCTC12993</strain>
    </source>
</reference>
<dbReference type="AlphaFoldDB" id="A0A485CEY7"/>
<dbReference type="EMBL" id="CAADJD010000025">
    <property type="protein sequence ID" value="VFS83272.1"/>
    <property type="molecule type" value="Genomic_DNA"/>
</dbReference>
<organism evidence="1 2">
    <name type="scientific">Kluyvera cryocrescens</name>
    <name type="common">Kluyvera citrophila</name>
    <dbReference type="NCBI Taxonomy" id="580"/>
    <lineage>
        <taxon>Bacteria</taxon>
        <taxon>Pseudomonadati</taxon>
        <taxon>Pseudomonadota</taxon>
        <taxon>Gammaproteobacteria</taxon>
        <taxon>Enterobacterales</taxon>
        <taxon>Enterobacteriaceae</taxon>
        <taxon>Kluyvera</taxon>
    </lineage>
</organism>
<keyword evidence="2" id="KW-1185">Reference proteome</keyword>
<accession>A0A485CEY7</accession>
<proteinExistence type="predicted"/>
<evidence type="ECO:0000313" key="1">
    <source>
        <dbReference type="EMBL" id="VFS83272.1"/>
    </source>
</evidence>
<protein>
    <submittedName>
        <fullName evidence="1">Uncharacterized protein</fullName>
    </submittedName>
</protein>
<gene>
    <name evidence="1" type="ORF">NCTC12993_06340</name>
</gene>